<dbReference type="Proteomes" id="UP001360560">
    <property type="component" value="Unassembled WGS sequence"/>
</dbReference>
<keyword evidence="2" id="KW-1185">Reference proteome</keyword>
<evidence type="ECO:0000313" key="2">
    <source>
        <dbReference type="Proteomes" id="UP001360560"/>
    </source>
</evidence>
<evidence type="ECO:0000313" key="1">
    <source>
        <dbReference type="EMBL" id="GMM33797.1"/>
    </source>
</evidence>
<dbReference type="AlphaFoldDB" id="A0AAV5QGS6"/>
<dbReference type="RefSeq" id="XP_064850797.1">
    <property type="nucleotide sequence ID" value="XM_064994725.1"/>
</dbReference>
<protein>
    <submittedName>
        <fullName evidence="1">Uncharacterized protein</fullName>
    </submittedName>
</protein>
<reference evidence="1 2" key="1">
    <citation type="journal article" date="2023" name="Elife">
        <title>Identification of key yeast species and microbe-microbe interactions impacting larval growth of Drosophila in the wild.</title>
        <authorList>
            <person name="Mure A."/>
            <person name="Sugiura Y."/>
            <person name="Maeda R."/>
            <person name="Honda K."/>
            <person name="Sakurai N."/>
            <person name="Takahashi Y."/>
            <person name="Watada M."/>
            <person name="Katoh T."/>
            <person name="Gotoh A."/>
            <person name="Gotoh Y."/>
            <person name="Taniguchi I."/>
            <person name="Nakamura K."/>
            <person name="Hayashi T."/>
            <person name="Katayama T."/>
            <person name="Uemura T."/>
            <person name="Hattori Y."/>
        </authorList>
    </citation>
    <scope>NUCLEOTIDE SEQUENCE [LARGE SCALE GENOMIC DNA]</scope>
    <source>
        <strain evidence="1 2">SC-9</strain>
    </source>
</reference>
<dbReference type="GeneID" id="90071776"/>
<comment type="caution">
    <text evidence="1">The sequence shown here is derived from an EMBL/GenBank/DDBJ whole genome shotgun (WGS) entry which is preliminary data.</text>
</comment>
<proteinExistence type="predicted"/>
<accession>A0AAV5QGS6</accession>
<name>A0AAV5QGS6_9ASCO</name>
<gene>
    <name evidence="1" type="ORF">DASC09_011220</name>
</gene>
<organism evidence="1 2">
    <name type="scientific">Saccharomycopsis crataegensis</name>
    <dbReference type="NCBI Taxonomy" id="43959"/>
    <lineage>
        <taxon>Eukaryota</taxon>
        <taxon>Fungi</taxon>
        <taxon>Dikarya</taxon>
        <taxon>Ascomycota</taxon>
        <taxon>Saccharomycotina</taxon>
        <taxon>Saccharomycetes</taxon>
        <taxon>Saccharomycopsidaceae</taxon>
        <taxon>Saccharomycopsis</taxon>
    </lineage>
</organism>
<sequence>MYNMKYEMDTLEKDLMKTMIHELKSKCCESMVNNDAEECKKLSFSRVEYQKKDIMKDDVLMENIWLEKSFSLLTINSNNEIS</sequence>
<dbReference type="EMBL" id="BTFZ01000002">
    <property type="protein sequence ID" value="GMM33797.1"/>
    <property type="molecule type" value="Genomic_DNA"/>
</dbReference>